<keyword evidence="3" id="KW-0804">Transcription</keyword>
<proteinExistence type="predicted"/>
<keyword evidence="2" id="KW-0238">DNA-binding</keyword>
<feature type="domain" description="HTH araC/xylS-type" evidence="4">
    <location>
        <begin position="196"/>
        <end position="297"/>
    </location>
</feature>
<dbReference type="SMART" id="SM00342">
    <property type="entry name" value="HTH_ARAC"/>
    <property type="match status" value="1"/>
</dbReference>
<dbReference type="PANTHER" id="PTHR43280">
    <property type="entry name" value="ARAC-FAMILY TRANSCRIPTIONAL REGULATOR"/>
    <property type="match status" value="1"/>
</dbReference>
<reference evidence="5" key="2">
    <citation type="submission" date="2021-04" db="EMBL/GenBank/DDBJ databases">
        <authorList>
            <person name="Gilroy R."/>
        </authorList>
    </citation>
    <scope>NUCLEOTIDE SEQUENCE</scope>
    <source>
        <strain evidence="5">ChiHjej12B11-9795</strain>
    </source>
</reference>
<dbReference type="GO" id="GO:0003700">
    <property type="term" value="F:DNA-binding transcription factor activity"/>
    <property type="evidence" value="ECO:0007669"/>
    <property type="project" value="InterPro"/>
</dbReference>
<accession>A0A9D2HWF5</accession>
<dbReference type="Gene3D" id="1.10.10.60">
    <property type="entry name" value="Homeodomain-like"/>
    <property type="match status" value="2"/>
</dbReference>
<gene>
    <name evidence="5" type="ORF">H9950_11405</name>
</gene>
<dbReference type="Pfam" id="PF12833">
    <property type="entry name" value="HTH_18"/>
    <property type="match status" value="1"/>
</dbReference>
<dbReference type="Proteomes" id="UP000823862">
    <property type="component" value="Unassembled WGS sequence"/>
</dbReference>
<dbReference type="EMBL" id="DWZI01000059">
    <property type="protein sequence ID" value="HJA86770.1"/>
    <property type="molecule type" value="Genomic_DNA"/>
</dbReference>
<dbReference type="PANTHER" id="PTHR43280:SF32">
    <property type="entry name" value="TRANSCRIPTIONAL REGULATORY PROTEIN"/>
    <property type="match status" value="1"/>
</dbReference>
<dbReference type="SUPFAM" id="SSF46689">
    <property type="entry name" value="Homeodomain-like"/>
    <property type="match status" value="1"/>
</dbReference>
<organism evidence="5 6">
    <name type="scientific">Candidatus Bacteroides avicola</name>
    <dbReference type="NCBI Taxonomy" id="2838468"/>
    <lineage>
        <taxon>Bacteria</taxon>
        <taxon>Pseudomonadati</taxon>
        <taxon>Bacteroidota</taxon>
        <taxon>Bacteroidia</taxon>
        <taxon>Bacteroidales</taxon>
        <taxon>Bacteroidaceae</taxon>
        <taxon>Bacteroides</taxon>
    </lineage>
</organism>
<evidence type="ECO:0000313" key="6">
    <source>
        <dbReference type="Proteomes" id="UP000823862"/>
    </source>
</evidence>
<evidence type="ECO:0000259" key="4">
    <source>
        <dbReference type="PROSITE" id="PS01124"/>
    </source>
</evidence>
<protein>
    <submittedName>
        <fullName evidence="5">Helix-turn-helix domain-containing protein</fullName>
    </submittedName>
</protein>
<dbReference type="PROSITE" id="PS01124">
    <property type="entry name" value="HTH_ARAC_FAMILY_2"/>
    <property type="match status" value="1"/>
</dbReference>
<sequence>MSSIIKADTIQQYNQFFGQQTRHPQVDIIHFDHSENQPTHKMTFGFYALFLVKTVGITMDYGKTKYDFDESTVICLAPGQTIGVYRMPGGPVPEAVGLLFHPDLLLGTSLASKMKQFTFFSYSSNEALHLSADESLIVQDYMDKVQRELEHPMDKFSKQLLVSNIEVLLYYCMRFFERQFASREKLNNDVLVRFEQLLNEYWDSGEARQHGLPTVKYFADKICLSSNYFGDLIKSITGKSPQEYIQAKIVEVAKEAILNPFLTVKEVAGMLGFQYPQHFLRFFKKQVGCTPKEYKQNSSKA</sequence>
<keyword evidence="1" id="KW-0805">Transcription regulation</keyword>
<evidence type="ECO:0000313" key="5">
    <source>
        <dbReference type="EMBL" id="HJA86770.1"/>
    </source>
</evidence>
<dbReference type="InterPro" id="IPR009057">
    <property type="entry name" value="Homeodomain-like_sf"/>
</dbReference>
<evidence type="ECO:0000256" key="2">
    <source>
        <dbReference type="ARBA" id="ARBA00023125"/>
    </source>
</evidence>
<name>A0A9D2HWF5_9BACE</name>
<evidence type="ECO:0000256" key="1">
    <source>
        <dbReference type="ARBA" id="ARBA00023015"/>
    </source>
</evidence>
<evidence type="ECO:0000256" key="3">
    <source>
        <dbReference type="ARBA" id="ARBA00023163"/>
    </source>
</evidence>
<dbReference type="AlphaFoldDB" id="A0A9D2HWF5"/>
<reference evidence="5" key="1">
    <citation type="journal article" date="2021" name="PeerJ">
        <title>Extensive microbial diversity within the chicken gut microbiome revealed by metagenomics and culture.</title>
        <authorList>
            <person name="Gilroy R."/>
            <person name="Ravi A."/>
            <person name="Getino M."/>
            <person name="Pursley I."/>
            <person name="Horton D.L."/>
            <person name="Alikhan N.F."/>
            <person name="Baker D."/>
            <person name="Gharbi K."/>
            <person name="Hall N."/>
            <person name="Watson M."/>
            <person name="Adriaenssens E.M."/>
            <person name="Foster-Nyarko E."/>
            <person name="Jarju S."/>
            <person name="Secka A."/>
            <person name="Antonio M."/>
            <person name="Oren A."/>
            <person name="Chaudhuri R.R."/>
            <person name="La Ragione R."/>
            <person name="Hildebrand F."/>
            <person name="Pallen M.J."/>
        </authorList>
    </citation>
    <scope>NUCLEOTIDE SEQUENCE</scope>
    <source>
        <strain evidence="5">ChiHjej12B11-9795</strain>
    </source>
</reference>
<dbReference type="InterPro" id="IPR020449">
    <property type="entry name" value="Tscrpt_reg_AraC-type_HTH"/>
</dbReference>
<dbReference type="GO" id="GO:0043565">
    <property type="term" value="F:sequence-specific DNA binding"/>
    <property type="evidence" value="ECO:0007669"/>
    <property type="project" value="InterPro"/>
</dbReference>
<comment type="caution">
    <text evidence="5">The sequence shown here is derived from an EMBL/GenBank/DDBJ whole genome shotgun (WGS) entry which is preliminary data.</text>
</comment>
<dbReference type="InterPro" id="IPR018060">
    <property type="entry name" value="HTH_AraC"/>
</dbReference>
<dbReference type="PRINTS" id="PR00032">
    <property type="entry name" value="HTHARAC"/>
</dbReference>